<sequence length="277" mass="30855">MKTLKYIPRTTLFFCLFVSLIGFEHLSCAEEIELPAKENFHLYLLAGQSNMAGRGQVSEQDKIPHPRVMMLTREGEWAPAVDPLHFDKSIAGVGPGKTFGIEMADDNENVVIGLIPTACGGSSITKWVPGAHHGQTESQPYDDAIVRTKRAMEDGVLKGVLWHQGEADVQGERAENYKACLIVLVDRFRTEFDDPNLPIIIGQLGQFPQKPWKSGTHKVDDAQQEFASETENAGFVSSDGLTCKSDNTHFNAESQREFGRRYAEVYREVTNPRQATN</sequence>
<dbReference type="EMBL" id="BMXG01000001">
    <property type="protein sequence ID" value="GHB91160.1"/>
    <property type="molecule type" value="Genomic_DNA"/>
</dbReference>
<comment type="caution">
    <text evidence="3">The sequence shown here is derived from an EMBL/GenBank/DDBJ whole genome shotgun (WGS) entry which is preliminary data.</text>
</comment>
<accession>A0A8J3DEP7</accession>
<evidence type="ECO:0000313" key="3">
    <source>
        <dbReference type="EMBL" id="GHB91160.1"/>
    </source>
</evidence>
<dbReference type="InterPro" id="IPR005181">
    <property type="entry name" value="SASA"/>
</dbReference>
<dbReference type="SUPFAM" id="SSF52266">
    <property type="entry name" value="SGNH hydrolase"/>
    <property type="match status" value="1"/>
</dbReference>
<dbReference type="PANTHER" id="PTHR31988:SF19">
    <property type="entry name" value="9-O-ACETYL-N-ACETYLNEURAMINIC ACID DEACETYLASE-RELATED"/>
    <property type="match status" value="1"/>
</dbReference>
<dbReference type="Pfam" id="PF03629">
    <property type="entry name" value="SASA"/>
    <property type="match status" value="1"/>
</dbReference>
<dbReference type="AlphaFoldDB" id="A0A8J3DEP7"/>
<dbReference type="Gene3D" id="3.40.50.1110">
    <property type="entry name" value="SGNH hydrolase"/>
    <property type="match status" value="1"/>
</dbReference>
<dbReference type="InterPro" id="IPR036514">
    <property type="entry name" value="SGNH_hydro_sf"/>
</dbReference>
<keyword evidence="4" id="KW-1185">Reference proteome</keyword>
<proteinExistence type="predicted"/>
<organism evidence="3 4">
    <name type="scientific">Cerasicoccus arenae</name>
    <dbReference type="NCBI Taxonomy" id="424488"/>
    <lineage>
        <taxon>Bacteria</taxon>
        <taxon>Pseudomonadati</taxon>
        <taxon>Verrucomicrobiota</taxon>
        <taxon>Opitutia</taxon>
        <taxon>Puniceicoccales</taxon>
        <taxon>Cerasicoccaceae</taxon>
        <taxon>Cerasicoccus</taxon>
    </lineage>
</organism>
<dbReference type="Proteomes" id="UP000642829">
    <property type="component" value="Unassembled WGS sequence"/>
</dbReference>
<name>A0A8J3DEP7_9BACT</name>
<gene>
    <name evidence="3" type="primary">axeA</name>
    <name evidence="3" type="ORF">GCM10007047_02650</name>
</gene>
<dbReference type="RefSeq" id="WP_189511056.1">
    <property type="nucleotide sequence ID" value="NZ_BMXG01000001.1"/>
</dbReference>
<dbReference type="InterPro" id="IPR052940">
    <property type="entry name" value="Carb_Esterase_6"/>
</dbReference>
<feature type="domain" description="Sialate O-acetylesterase" evidence="2">
    <location>
        <begin position="40"/>
        <end position="266"/>
    </location>
</feature>
<reference evidence="3" key="1">
    <citation type="journal article" date="2014" name="Int. J. Syst. Evol. Microbiol.">
        <title>Complete genome sequence of Corynebacterium casei LMG S-19264T (=DSM 44701T), isolated from a smear-ripened cheese.</title>
        <authorList>
            <consortium name="US DOE Joint Genome Institute (JGI-PGF)"/>
            <person name="Walter F."/>
            <person name="Albersmeier A."/>
            <person name="Kalinowski J."/>
            <person name="Ruckert C."/>
        </authorList>
    </citation>
    <scope>NUCLEOTIDE SEQUENCE</scope>
    <source>
        <strain evidence="3">KCTC 12870</strain>
    </source>
</reference>
<reference evidence="3" key="2">
    <citation type="submission" date="2020-09" db="EMBL/GenBank/DDBJ databases">
        <authorList>
            <person name="Sun Q."/>
            <person name="Kim S."/>
        </authorList>
    </citation>
    <scope>NUCLEOTIDE SEQUENCE</scope>
    <source>
        <strain evidence="3">KCTC 12870</strain>
    </source>
</reference>
<keyword evidence="1" id="KW-0378">Hydrolase</keyword>
<evidence type="ECO:0000313" key="4">
    <source>
        <dbReference type="Proteomes" id="UP000642829"/>
    </source>
</evidence>
<dbReference type="PANTHER" id="PTHR31988">
    <property type="entry name" value="ESTERASE, PUTATIVE (DUF303)-RELATED"/>
    <property type="match status" value="1"/>
</dbReference>
<protein>
    <submittedName>
        <fullName evidence="3">Acetylxylan esterase</fullName>
    </submittedName>
</protein>
<evidence type="ECO:0000259" key="2">
    <source>
        <dbReference type="Pfam" id="PF03629"/>
    </source>
</evidence>
<dbReference type="GO" id="GO:0016788">
    <property type="term" value="F:hydrolase activity, acting on ester bonds"/>
    <property type="evidence" value="ECO:0007669"/>
    <property type="project" value="UniProtKB-ARBA"/>
</dbReference>
<evidence type="ECO:0000256" key="1">
    <source>
        <dbReference type="ARBA" id="ARBA00022801"/>
    </source>
</evidence>